<keyword evidence="4" id="KW-1185">Reference proteome</keyword>
<dbReference type="InterPro" id="IPR051398">
    <property type="entry name" value="Polysacch_Deacetylase"/>
</dbReference>
<evidence type="ECO:0000259" key="2">
    <source>
        <dbReference type="PROSITE" id="PS51677"/>
    </source>
</evidence>
<gene>
    <name evidence="3" type="ORF">FYK55_03645</name>
</gene>
<keyword evidence="1" id="KW-0732">Signal</keyword>
<evidence type="ECO:0000313" key="4">
    <source>
        <dbReference type="Proteomes" id="UP000324479"/>
    </source>
</evidence>
<feature type="domain" description="NodB homology" evidence="2">
    <location>
        <begin position="69"/>
        <end position="286"/>
    </location>
</feature>
<dbReference type="PROSITE" id="PS51677">
    <property type="entry name" value="NODB"/>
    <property type="match status" value="1"/>
</dbReference>
<dbReference type="Pfam" id="PF01522">
    <property type="entry name" value="Polysacc_deac_1"/>
    <property type="match status" value="1"/>
</dbReference>
<dbReference type="GO" id="GO:0005975">
    <property type="term" value="P:carbohydrate metabolic process"/>
    <property type="evidence" value="ECO:0007669"/>
    <property type="project" value="InterPro"/>
</dbReference>
<dbReference type="SUPFAM" id="SSF88713">
    <property type="entry name" value="Glycoside hydrolase/deacetylase"/>
    <property type="match status" value="1"/>
</dbReference>
<dbReference type="CDD" id="cd10918">
    <property type="entry name" value="CE4_NodB_like_5s_6s"/>
    <property type="match status" value="1"/>
</dbReference>
<dbReference type="Proteomes" id="UP000324479">
    <property type="component" value="Unassembled WGS sequence"/>
</dbReference>
<proteinExistence type="predicted"/>
<sequence>MNQTLSGFQCCQHGRISKVLRSFGSTGRSFRQTWLTIGIVCVLSMSAVGWAQDPPSDSPTAERQPIPERLVVLTFDDSSKSHYTVVRPLLMKYGFGATFFITEGWDFATNKEDYLTWEQIRQLHDDGFEIGNHTRDHLGITEKTYQRLPEQLEAIEKQCQDHGIPKPVTFAWPGNARTPKAFNTLKEHGILFARRGGAPEFPYEGGRGVAFQPGKHHPYLLPSAGDARPDWDLQDFIQAVQQAKEGRIAILQFHGVPDTAHDWVSSRRDRFEAYLHYLASQDYQVIALRDLAKYVDPSISPTDQATVIRDRNTKEDGAQAR</sequence>
<dbReference type="AlphaFoldDB" id="A0A5M6DEN1"/>
<dbReference type="PANTHER" id="PTHR34216">
    <property type="match status" value="1"/>
</dbReference>
<dbReference type="InterPro" id="IPR002509">
    <property type="entry name" value="NODB_dom"/>
</dbReference>
<reference evidence="3 4" key="1">
    <citation type="submission" date="2019-08" db="EMBL/GenBank/DDBJ databases">
        <authorList>
            <person name="Dhanesh K."/>
            <person name="Kumar G."/>
            <person name="Sasikala C."/>
            <person name="Venkata Ramana C."/>
        </authorList>
    </citation>
    <scope>NUCLEOTIDE SEQUENCE [LARGE SCALE GENOMIC DNA]</scope>
    <source>
        <strain evidence="3 4">JC645</strain>
    </source>
</reference>
<organism evidence="3 4">
    <name type="scientific">Roseiconus nitratireducens</name>
    <dbReference type="NCBI Taxonomy" id="2605748"/>
    <lineage>
        <taxon>Bacteria</taxon>
        <taxon>Pseudomonadati</taxon>
        <taxon>Planctomycetota</taxon>
        <taxon>Planctomycetia</taxon>
        <taxon>Pirellulales</taxon>
        <taxon>Pirellulaceae</taxon>
        <taxon>Roseiconus</taxon>
    </lineage>
</organism>
<dbReference type="EMBL" id="VWOX01000002">
    <property type="protein sequence ID" value="KAA5546011.1"/>
    <property type="molecule type" value="Genomic_DNA"/>
</dbReference>
<accession>A0A5M6DEN1</accession>
<evidence type="ECO:0000313" key="3">
    <source>
        <dbReference type="EMBL" id="KAA5546011.1"/>
    </source>
</evidence>
<dbReference type="PANTHER" id="PTHR34216:SF7">
    <property type="entry name" value="POLY-BETA-1,6-N-ACETYL-D-GLUCOSAMINE N-DEACETYLASE"/>
    <property type="match status" value="1"/>
</dbReference>
<comment type="caution">
    <text evidence="3">The sequence shown here is derived from an EMBL/GenBank/DDBJ whole genome shotgun (WGS) entry which is preliminary data.</text>
</comment>
<dbReference type="GO" id="GO:0016810">
    <property type="term" value="F:hydrolase activity, acting on carbon-nitrogen (but not peptide) bonds"/>
    <property type="evidence" value="ECO:0007669"/>
    <property type="project" value="InterPro"/>
</dbReference>
<name>A0A5M6DEN1_9BACT</name>
<dbReference type="Gene3D" id="3.20.20.370">
    <property type="entry name" value="Glycoside hydrolase/deacetylase"/>
    <property type="match status" value="2"/>
</dbReference>
<evidence type="ECO:0000256" key="1">
    <source>
        <dbReference type="ARBA" id="ARBA00022729"/>
    </source>
</evidence>
<protein>
    <submittedName>
        <fullName evidence="3">Polysaccharide deacetylase family protein</fullName>
    </submittedName>
</protein>
<dbReference type="RefSeq" id="WP_150074985.1">
    <property type="nucleotide sequence ID" value="NZ_VWOX01000002.1"/>
</dbReference>
<dbReference type="InterPro" id="IPR011330">
    <property type="entry name" value="Glyco_hydro/deAcase_b/a-brl"/>
</dbReference>